<dbReference type="GO" id="GO:0006644">
    <property type="term" value="P:phospholipid metabolic process"/>
    <property type="evidence" value="ECO:0007669"/>
    <property type="project" value="InterPro"/>
</dbReference>
<dbReference type="RefSeq" id="XP_011313038.1">
    <property type="nucleotide sequence ID" value="XM_011314736.1"/>
</dbReference>
<dbReference type="Pfam" id="PF05826">
    <property type="entry name" value="Phospholip_A2_2"/>
    <property type="match status" value="1"/>
</dbReference>
<dbReference type="GO" id="GO:0016042">
    <property type="term" value="P:lipid catabolic process"/>
    <property type="evidence" value="ECO:0007669"/>
    <property type="project" value="UniProtKB-KW"/>
</dbReference>
<feature type="signal peptide" evidence="8">
    <location>
        <begin position="1"/>
        <end position="17"/>
    </location>
</feature>
<dbReference type="Gene3D" id="1.20.90.10">
    <property type="entry name" value="Phospholipase A2 domain"/>
    <property type="match status" value="1"/>
</dbReference>
<feature type="chain" id="PRO_5044541593" description="phospholipase A2" evidence="8">
    <location>
        <begin position="18"/>
        <end position="173"/>
    </location>
</feature>
<sequence length="173" mass="20028">MKKVFISFCIILASANGQFEDDQVDLNEGWFTDEMYNDPYFVDLRNQGYGVILPGTKWCGRGSKARGFDDLGTYNRTDACCRAHDNCPDFMKPRETRHGLTNPSSSSSLSCECDREFYQCLKDNQNFPSKTIGTLYFDVLKKQCFEEVNGRYVWKQPQPFSEGKFIQFLRKLL</sequence>
<evidence type="ECO:0000256" key="3">
    <source>
        <dbReference type="ARBA" id="ARBA00013278"/>
    </source>
</evidence>
<evidence type="ECO:0000256" key="6">
    <source>
        <dbReference type="ARBA" id="ARBA00023098"/>
    </source>
</evidence>
<keyword evidence="4" id="KW-0964">Secreted</keyword>
<dbReference type="AlphaFoldDB" id="A0A0C9R3Z0"/>
<dbReference type="GO" id="GO:0005576">
    <property type="term" value="C:extracellular region"/>
    <property type="evidence" value="ECO:0007669"/>
    <property type="project" value="UniProtKB-SubCell"/>
</dbReference>
<keyword evidence="6" id="KW-0443">Lipid metabolism</keyword>
<comment type="cofactor">
    <cofactor evidence="1">
        <name>Ca(2+)</name>
        <dbReference type="ChEBI" id="CHEBI:29108"/>
    </cofactor>
</comment>
<reference evidence="10" key="1">
    <citation type="submission" date="2015-01" db="EMBL/GenBank/DDBJ databases">
        <title>Transcriptome Assembly of Fopius arisanus.</title>
        <authorList>
            <person name="Geib S."/>
        </authorList>
    </citation>
    <scope>NUCLEOTIDE SEQUENCE</scope>
</reference>
<keyword evidence="5" id="KW-0442">Lipid degradation</keyword>
<gene>
    <name evidence="10" type="primary">PA2_3</name>
    <name evidence="12" type="synonym">LOC105272562</name>
    <name evidence="10" type="ORF">g.62903</name>
</gene>
<evidence type="ECO:0000313" key="11">
    <source>
        <dbReference type="Proteomes" id="UP000694866"/>
    </source>
</evidence>
<dbReference type="OrthoDB" id="8187220at2759"/>
<dbReference type="GO" id="GO:0050482">
    <property type="term" value="P:arachidonate secretion"/>
    <property type="evidence" value="ECO:0007669"/>
    <property type="project" value="InterPro"/>
</dbReference>
<evidence type="ECO:0000256" key="5">
    <source>
        <dbReference type="ARBA" id="ARBA00022963"/>
    </source>
</evidence>
<dbReference type="EC" id="3.1.1.4" evidence="3"/>
<dbReference type="InterPro" id="IPR036444">
    <property type="entry name" value="PLipase_A2_dom_sf"/>
</dbReference>
<accession>A0A9R1TQI4</accession>
<evidence type="ECO:0000256" key="8">
    <source>
        <dbReference type="SAM" id="SignalP"/>
    </source>
</evidence>
<reference evidence="12" key="2">
    <citation type="submission" date="2025-04" db="UniProtKB">
        <authorList>
            <consortium name="RefSeq"/>
        </authorList>
    </citation>
    <scope>IDENTIFICATION</scope>
    <source>
        <strain evidence="12">USDA-PBARC FA_bdor</strain>
        <tissue evidence="12">Whole organism</tissue>
    </source>
</reference>
<evidence type="ECO:0000256" key="1">
    <source>
        <dbReference type="ARBA" id="ARBA00001913"/>
    </source>
</evidence>
<dbReference type="KEGG" id="fas:105272562"/>
<feature type="domain" description="Phospholipase A2-like central" evidence="9">
    <location>
        <begin position="52"/>
        <end position="147"/>
    </location>
</feature>
<dbReference type="Proteomes" id="UP000694866">
    <property type="component" value="Unplaced"/>
</dbReference>
<accession>A0A0C9R3Z0</accession>
<comment type="subcellular location">
    <subcellularLocation>
        <location evidence="2">Secreted</location>
    </subcellularLocation>
</comment>
<dbReference type="GO" id="GO:0004623">
    <property type="term" value="F:phospholipase A2 activity"/>
    <property type="evidence" value="ECO:0007669"/>
    <property type="project" value="UniProtKB-EC"/>
</dbReference>
<keyword evidence="11" id="KW-1185">Reference proteome</keyword>
<evidence type="ECO:0000313" key="12">
    <source>
        <dbReference type="RefSeq" id="XP_011313038.1"/>
    </source>
</evidence>
<dbReference type="PROSITE" id="PS00118">
    <property type="entry name" value="PA2_HIS"/>
    <property type="match status" value="1"/>
</dbReference>
<protein>
    <recommendedName>
        <fullName evidence="3">phospholipase A2</fullName>
        <ecNumber evidence="3">3.1.1.4</ecNumber>
    </recommendedName>
    <alternativeName>
        <fullName evidence="7">Phosphatidylcholine 2-acylhydrolase</fullName>
    </alternativeName>
</protein>
<evidence type="ECO:0000256" key="4">
    <source>
        <dbReference type="ARBA" id="ARBA00022525"/>
    </source>
</evidence>
<evidence type="ECO:0000256" key="2">
    <source>
        <dbReference type="ARBA" id="ARBA00004613"/>
    </source>
</evidence>
<keyword evidence="8" id="KW-0732">Signal</keyword>
<name>A0A0C9R3Z0_9HYME</name>
<dbReference type="InterPro" id="IPR016090">
    <property type="entry name" value="PLA2-like_dom"/>
</dbReference>
<dbReference type="PANTHER" id="PTHR12253">
    <property type="entry name" value="RH14732P"/>
    <property type="match status" value="1"/>
</dbReference>
<evidence type="ECO:0000259" key="9">
    <source>
        <dbReference type="Pfam" id="PF05826"/>
    </source>
</evidence>
<dbReference type="EMBL" id="GBYB01011019">
    <property type="protein sequence ID" value="JAG80786.1"/>
    <property type="molecule type" value="Transcribed_RNA"/>
</dbReference>
<evidence type="ECO:0000256" key="7">
    <source>
        <dbReference type="ARBA" id="ARBA00029903"/>
    </source>
</evidence>
<dbReference type="SUPFAM" id="SSF48619">
    <property type="entry name" value="Phospholipase A2, PLA2"/>
    <property type="match status" value="1"/>
</dbReference>
<dbReference type="InterPro" id="IPR033113">
    <property type="entry name" value="PLA2_histidine"/>
</dbReference>
<evidence type="ECO:0000313" key="10">
    <source>
        <dbReference type="EMBL" id="JAG80786.1"/>
    </source>
</evidence>
<proteinExistence type="predicted"/>
<dbReference type="GeneID" id="105272562"/>
<organism evidence="10">
    <name type="scientific">Fopius arisanus</name>
    <dbReference type="NCBI Taxonomy" id="64838"/>
    <lineage>
        <taxon>Eukaryota</taxon>
        <taxon>Metazoa</taxon>
        <taxon>Ecdysozoa</taxon>
        <taxon>Arthropoda</taxon>
        <taxon>Hexapoda</taxon>
        <taxon>Insecta</taxon>
        <taxon>Pterygota</taxon>
        <taxon>Neoptera</taxon>
        <taxon>Endopterygota</taxon>
        <taxon>Hymenoptera</taxon>
        <taxon>Apocrita</taxon>
        <taxon>Ichneumonoidea</taxon>
        <taxon>Braconidae</taxon>
        <taxon>Opiinae</taxon>
        <taxon>Fopius</taxon>
    </lineage>
</organism>